<keyword evidence="1" id="KW-0067">ATP-binding</keyword>
<dbReference type="Gene3D" id="3.40.50.720">
    <property type="entry name" value="NAD(P)-binding Rossmann-like Domain"/>
    <property type="match status" value="1"/>
</dbReference>
<protein>
    <submittedName>
        <fullName evidence="3">CoA-binding protein</fullName>
    </submittedName>
</protein>
<dbReference type="SUPFAM" id="SSF56059">
    <property type="entry name" value="Glutathione synthetase ATP-binding domain-like"/>
    <property type="match status" value="1"/>
</dbReference>
<organism evidence="3 4">
    <name type="scientific">Nocardioides euryhalodurans</name>
    <dbReference type="NCBI Taxonomy" id="2518370"/>
    <lineage>
        <taxon>Bacteria</taxon>
        <taxon>Bacillati</taxon>
        <taxon>Actinomycetota</taxon>
        <taxon>Actinomycetes</taxon>
        <taxon>Propionibacteriales</taxon>
        <taxon>Nocardioidaceae</taxon>
        <taxon>Nocardioides</taxon>
    </lineage>
</organism>
<dbReference type="KEGG" id="noy:EXE57_03870"/>
<dbReference type="SUPFAM" id="SSF51735">
    <property type="entry name" value="NAD(P)-binding Rossmann-fold domains"/>
    <property type="match status" value="1"/>
</dbReference>
<gene>
    <name evidence="3" type="ORF">EXE57_03870</name>
</gene>
<accession>A0A4P7GIK0</accession>
<evidence type="ECO:0000259" key="2">
    <source>
        <dbReference type="PROSITE" id="PS50975"/>
    </source>
</evidence>
<dbReference type="GO" id="GO:0005524">
    <property type="term" value="F:ATP binding"/>
    <property type="evidence" value="ECO:0007669"/>
    <property type="project" value="UniProtKB-UniRule"/>
</dbReference>
<dbReference type="SMART" id="SM00881">
    <property type="entry name" value="CoA_binding"/>
    <property type="match status" value="1"/>
</dbReference>
<dbReference type="InterPro" id="IPR036291">
    <property type="entry name" value="NAD(P)-bd_dom_sf"/>
</dbReference>
<name>A0A4P7GIK0_9ACTN</name>
<dbReference type="Pfam" id="PF13380">
    <property type="entry name" value="CoA_binding_2"/>
    <property type="match status" value="1"/>
</dbReference>
<evidence type="ECO:0000313" key="3">
    <source>
        <dbReference type="EMBL" id="QBR91501.1"/>
    </source>
</evidence>
<dbReference type="GO" id="GO:0046872">
    <property type="term" value="F:metal ion binding"/>
    <property type="evidence" value="ECO:0007669"/>
    <property type="project" value="InterPro"/>
</dbReference>
<dbReference type="PANTHER" id="PTHR42793:SF1">
    <property type="entry name" value="PEPTIDYL-LYSINE N-ACETYLTRANSFERASE PATZ"/>
    <property type="match status" value="1"/>
</dbReference>
<reference evidence="3 4" key="1">
    <citation type="submission" date="2019-03" db="EMBL/GenBank/DDBJ databases">
        <title>Three New Species of Nocardioides, Nocardioides euryhalodurans sp. nov., Nocardioides seonyuensis sp. nov. and Nocardioides eburneoflavus sp. nov., Iolated from Soil.</title>
        <authorList>
            <person name="Roh S.G."/>
            <person name="Lee C."/>
            <person name="Kim M.-K."/>
            <person name="Kim S.B."/>
        </authorList>
    </citation>
    <scope>NUCLEOTIDE SEQUENCE [LARGE SCALE GENOMIC DNA]</scope>
    <source>
        <strain evidence="3 4">MMS17-SY117</strain>
    </source>
</reference>
<sequence>MSPTCLTVQSVSDARISRVRRQGSPAAPSATSPADQVEALFSPRTVAVVGASADPTKWGHIIAGRALASPGEHRVLLVSRRGGEVLGLATHRSAQAAAAAYDLRVDLAVLCVPAGAFVDSVADAVAAGARAIVAITAGLAEVGADGARLEAEGVAIARDAGAVLVGPNCLGVVDTTTGLHLAPTELPAGDVAVLSQSGNLALDLAGLLADRDLGVSRFVSVGNQADFGVVEFLQACVDHGGTRAVAVYTEDVVDGRAFLAAARALRGVGKPLVVLAPGRSEAAVRSAASHTGALTSSSMVVDAVCAAAGAHRVDNPTQLADLLVGLRAPRRMSGRRVAVLTDGGGHGAVAADALAVAGLETPVLSGPVTTQLEAALWAQATVTNPVDLAGAGERDLASYARGVQVLLDCDDVDGVLLTGYFGGYAAWHADLAGPELAAARQMAEAVVAQHKPLVVHTVQPDSPASRVLRAAGIPVHRDVDRGGAVLAGLVETATTGLAGERPEPAPAVTDTSYDAARALFADAGIAFPVALTVTDPAGLESALESSALGFPVVLKATGRLHKSDGGGVVVGLADRGQVRAAYADLVTRLAPPAVSVEAMADLADGVELIVGAVRDPKFGPVVMVGLGGVLTEVLDDTACALAPVSVDAARTLLLSLHGAPVLLGTRGRRPVDLDALARVVARVSDVAAAHPELVELELNPVLAGPGGALALDARVVLG</sequence>
<keyword evidence="1" id="KW-0547">Nucleotide-binding</keyword>
<dbReference type="OrthoDB" id="190266at2"/>
<dbReference type="PANTHER" id="PTHR42793">
    <property type="entry name" value="COA BINDING DOMAIN CONTAINING PROTEIN"/>
    <property type="match status" value="1"/>
</dbReference>
<dbReference type="InterPro" id="IPR013815">
    <property type="entry name" value="ATP_grasp_subdomain_1"/>
</dbReference>
<dbReference type="InterPro" id="IPR016102">
    <property type="entry name" value="Succinyl-CoA_synth-like"/>
</dbReference>
<dbReference type="PROSITE" id="PS50975">
    <property type="entry name" value="ATP_GRASP"/>
    <property type="match status" value="1"/>
</dbReference>
<keyword evidence="4" id="KW-1185">Reference proteome</keyword>
<dbReference type="Gene3D" id="3.30.470.20">
    <property type="entry name" value="ATP-grasp fold, B domain"/>
    <property type="match status" value="1"/>
</dbReference>
<dbReference type="Proteomes" id="UP000294894">
    <property type="component" value="Chromosome"/>
</dbReference>
<dbReference type="AlphaFoldDB" id="A0A4P7GIK0"/>
<dbReference type="Pfam" id="PF13549">
    <property type="entry name" value="ATP-grasp_5"/>
    <property type="match status" value="1"/>
</dbReference>
<feature type="domain" description="ATP-grasp" evidence="2">
    <location>
        <begin position="517"/>
        <end position="570"/>
    </location>
</feature>
<dbReference type="SUPFAM" id="SSF52210">
    <property type="entry name" value="Succinyl-CoA synthetase domains"/>
    <property type="match status" value="2"/>
</dbReference>
<dbReference type="InterPro" id="IPR011761">
    <property type="entry name" value="ATP-grasp"/>
</dbReference>
<dbReference type="Gene3D" id="3.30.1490.20">
    <property type="entry name" value="ATP-grasp fold, A domain"/>
    <property type="match status" value="1"/>
</dbReference>
<dbReference type="InterPro" id="IPR003781">
    <property type="entry name" value="CoA-bd"/>
</dbReference>
<dbReference type="Gene3D" id="3.40.50.261">
    <property type="entry name" value="Succinyl-CoA synthetase domains"/>
    <property type="match status" value="2"/>
</dbReference>
<dbReference type="Pfam" id="PF13607">
    <property type="entry name" value="Succ_CoA_lig"/>
    <property type="match status" value="1"/>
</dbReference>
<evidence type="ECO:0000256" key="1">
    <source>
        <dbReference type="PROSITE-ProRule" id="PRU00409"/>
    </source>
</evidence>
<dbReference type="EMBL" id="CP038267">
    <property type="protein sequence ID" value="QBR91501.1"/>
    <property type="molecule type" value="Genomic_DNA"/>
</dbReference>
<proteinExistence type="predicted"/>
<evidence type="ECO:0000313" key="4">
    <source>
        <dbReference type="Proteomes" id="UP000294894"/>
    </source>
</evidence>
<dbReference type="InterPro" id="IPR032875">
    <property type="entry name" value="Succ_CoA_lig_flav_dom"/>
</dbReference>